<dbReference type="PANTHER" id="PTHR43020">
    <property type="entry name" value="CDK5 REGULATORY SUBUNIT-ASSOCIATED PROTEIN 1"/>
    <property type="match status" value="1"/>
</dbReference>
<dbReference type="Proteomes" id="UP000324143">
    <property type="component" value="Unassembled WGS sequence"/>
</dbReference>
<feature type="binding site" evidence="12">
    <location>
        <position position="158"/>
    </location>
    <ligand>
        <name>[4Fe-4S] cluster</name>
        <dbReference type="ChEBI" id="CHEBI:49883"/>
        <label>2</label>
        <note>4Fe-4S-S-AdoMet</note>
    </ligand>
</feature>
<evidence type="ECO:0000256" key="2">
    <source>
        <dbReference type="ARBA" id="ARBA00022485"/>
    </source>
</evidence>
<dbReference type="InterPro" id="IPR007197">
    <property type="entry name" value="rSAM"/>
</dbReference>
<evidence type="ECO:0000256" key="11">
    <source>
        <dbReference type="ARBA" id="ARBA00081141"/>
    </source>
</evidence>
<evidence type="ECO:0000256" key="7">
    <source>
        <dbReference type="ARBA" id="ARBA00023014"/>
    </source>
</evidence>
<evidence type="ECO:0000259" key="16">
    <source>
        <dbReference type="PROSITE" id="PS51918"/>
    </source>
</evidence>
<dbReference type="PANTHER" id="PTHR43020:SF2">
    <property type="entry name" value="MITOCHONDRIAL TRNA METHYLTHIOTRANSFERASE CDK5RAP1"/>
    <property type="match status" value="1"/>
</dbReference>
<evidence type="ECO:0000256" key="9">
    <source>
        <dbReference type="ARBA" id="ARBA00068570"/>
    </source>
</evidence>
<reference evidence="17" key="1">
    <citation type="submission" date="2019-08" db="EMBL/GenBank/DDBJ databases">
        <title>Genomic characterization of a novel candidate phylum (ARYD3) from a high temperature, high salinity tertiary oil reservoir in north central Oklahoma, USA.</title>
        <authorList>
            <person name="Youssef N.H."/>
            <person name="Yadav A."/>
            <person name="Elshahed M.S."/>
        </authorList>
    </citation>
    <scope>NUCLEOTIDE SEQUENCE [LARGE SCALE GENOMIC DNA]</scope>
    <source>
        <strain evidence="17">ARYD3</strain>
    </source>
</reference>
<dbReference type="HAMAP" id="MF_01864">
    <property type="entry name" value="tRNA_metthiotr_MiaB"/>
    <property type="match status" value="1"/>
</dbReference>
<keyword evidence="3 12" id="KW-0808">Transferase</keyword>
<comment type="caution">
    <text evidence="17">The sequence shown here is derived from an EMBL/GenBank/DDBJ whole genome shotgun (WGS) entry which is preliminary data.</text>
</comment>
<keyword evidence="4 12" id="KW-0949">S-adenosyl-L-methionine</keyword>
<evidence type="ECO:0000256" key="13">
    <source>
        <dbReference type="SAM" id="Coils"/>
    </source>
</evidence>
<name>A0A5D0MNP6_9BACT</name>
<feature type="binding site" evidence="12">
    <location>
        <position position="154"/>
    </location>
    <ligand>
        <name>[4Fe-4S] cluster</name>
        <dbReference type="ChEBI" id="CHEBI:49883"/>
        <label>2</label>
        <note>4Fe-4S-S-AdoMet</note>
    </ligand>
</feature>
<dbReference type="Pfam" id="PF04055">
    <property type="entry name" value="Radical_SAM"/>
    <property type="match status" value="1"/>
</dbReference>
<dbReference type="InterPro" id="IPR013848">
    <property type="entry name" value="Methylthiotransferase_N"/>
</dbReference>
<feature type="domain" description="MTTase N-terminal" evidence="15">
    <location>
        <begin position="1"/>
        <end position="116"/>
    </location>
</feature>
<dbReference type="GO" id="GO:0046872">
    <property type="term" value="F:metal ion binding"/>
    <property type="evidence" value="ECO:0007669"/>
    <property type="project" value="UniProtKB-KW"/>
</dbReference>
<dbReference type="NCBIfam" id="TIGR01574">
    <property type="entry name" value="miaB-methiolase"/>
    <property type="match status" value="1"/>
</dbReference>
<evidence type="ECO:0000259" key="15">
    <source>
        <dbReference type="PROSITE" id="PS51449"/>
    </source>
</evidence>
<feature type="binding site" evidence="12">
    <location>
        <position position="46"/>
    </location>
    <ligand>
        <name>[4Fe-4S] cluster</name>
        <dbReference type="ChEBI" id="CHEBI:49883"/>
        <label>1</label>
    </ligand>
</feature>
<feature type="binding site" evidence="12">
    <location>
        <position position="10"/>
    </location>
    <ligand>
        <name>[4Fe-4S] cluster</name>
        <dbReference type="ChEBI" id="CHEBI:49883"/>
        <label>1</label>
    </ligand>
</feature>
<organism evidence="17 18">
    <name type="scientific">Candidatus Mcinerneyibacterium aminivorans</name>
    <dbReference type="NCBI Taxonomy" id="2703815"/>
    <lineage>
        <taxon>Bacteria</taxon>
        <taxon>Candidatus Macinerneyibacteriota</taxon>
        <taxon>Candidatus Mcinerneyibacteria</taxon>
        <taxon>Candidatus Mcinerneyibacteriales</taxon>
        <taxon>Candidatus Mcinerneyibacteriaceae</taxon>
        <taxon>Candidatus Mcinerneyibacterium</taxon>
    </lineage>
</organism>
<dbReference type="FunFam" id="3.80.30.20:FF:000001">
    <property type="entry name" value="tRNA-2-methylthio-N(6)-dimethylallyladenosine synthase 2"/>
    <property type="match status" value="1"/>
</dbReference>
<comment type="subunit">
    <text evidence="12">Monomer.</text>
</comment>
<dbReference type="SMART" id="SM00729">
    <property type="entry name" value="Elp3"/>
    <property type="match status" value="1"/>
</dbReference>
<keyword evidence="2 12" id="KW-0004">4Fe-4S</keyword>
<dbReference type="GO" id="GO:0035597">
    <property type="term" value="F:tRNA-2-methylthio-N(6)-dimethylallyladenosine(37) synthase activity"/>
    <property type="evidence" value="ECO:0007669"/>
    <property type="project" value="UniProtKB-EC"/>
</dbReference>
<dbReference type="SUPFAM" id="SSF102114">
    <property type="entry name" value="Radical SAM enzymes"/>
    <property type="match status" value="1"/>
</dbReference>
<keyword evidence="18" id="KW-1185">Reference proteome</keyword>
<proteinExistence type="inferred from homology"/>
<dbReference type="InterPro" id="IPR038135">
    <property type="entry name" value="Methylthiotransferase_N_sf"/>
</dbReference>
<evidence type="ECO:0000256" key="5">
    <source>
        <dbReference type="ARBA" id="ARBA00022723"/>
    </source>
</evidence>
<evidence type="ECO:0000256" key="12">
    <source>
        <dbReference type="HAMAP-Rule" id="MF_01864"/>
    </source>
</evidence>
<feature type="domain" description="Radical SAM core" evidence="16">
    <location>
        <begin position="140"/>
        <end position="367"/>
    </location>
</feature>
<dbReference type="PROSITE" id="PS50926">
    <property type="entry name" value="TRAM"/>
    <property type="match status" value="1"/>
</dbReference>
<gene>
    <name evidence="12 17" type="primary">miaB</name>
    <name evidence="17" type="ORF">FXF47_00390</name>
</gene>
<dbReference type="InterPro" id="IPR023404">
    <property type="entry name" value="rSAM_horseshoe"/>
</dbReference>
<dbReference type="FunFam" id="3.40.50.12160:FF:000003">
    <property type="entry name" value="CDK5 regulatory subunit-associated protein 1"/>
    <property type="match status" value="1"/>
</dbReference>
<dbReference type="SFLD" id="SFLDG01061">
    <property type="entry name" value="methylthiotransferase"/>
    <property type="match status" value="1"/>
</dbReference>
<dbReference type="PROSITE" id="PS51918">
    <property type="entry name" value="RADICAL_SAM"/>
    <property type="match status" value="1"/>
</dbReference>
<dbReference type="GO" id="GO:0005829">
    <property type="term" value="C:cytosol"/>
    <property type="evidence" value="ECO:0007669"/>
    <property type="project" value="TreeGrafter"/>
</dbReference>
<dbReference type="Gene3D" id="3.80.30.20">
    <property type="entry name" value="tm_1862 like domain"/>
    <property type="match status" value="1"/>
</dbReference>
<dbReference type="InterPro" id="IPR058240">
    <property type="entry name" value="rSAM_sf"/>
</dbReference>
<evidence type="ECO:0000256" key="3">
    <source>
        <dbReference type="ARBA" id="ARBA00022679"/>
    </source>
</evidence>
<comment type="subcellular location">
    <subcellularLocation>
        <location evidence="12">Cytoplasm</location>
    </subcellularLocation>
</comment>
<dbReference type="InterPro" id="IPR005839">
    <property type="entry name" value="Methylthiotransferase"/>
</dbReference>
<dbReference type="EC" id="2.8.4.3" evidence="8 12"/>
<evidence type="ECO:0000313" key="17">
    <source>
        <dbReference type="EMBL" id="TYB32229.1"/>
    </source>
</evidence>
<evidence type="ECO:0000256" key="1">
    <source>
        <dbReference type="ARBA" id="ARBA00003234"/>
    </source>
</evidence>
<dbReference type="EMBL" id="VSIX01000003">
    <property type="protein sequence ID" value="TYB32229.1"/>
    <property type="molecule type" value="Genomic_DNA"/>
</dbReference>
<dbReference type="SFLD" id="SFLDS00029">
    <property type="entry name" value="Radical_SAM"/>
    <property type="match status" value="1"/>
</dbReference>
<dbReference type="AlphaFoldDB" id="A0A5D0MNP6"/>
<dbReference type="PROSITE" id="PS51449">
    <property type="entry name" value="MTTASE_N"/>
    <property type="match status" value="1"/>
</dbReference>
<dbReference type="CDD" id="cd01335">
    <property type="entry name" value="Radical_SAM"/>
    <property type="match status" value="1"/>
</dbReference>
<dbReference type="InterPro" id="IPR020612">
    <property type="entry name" value="Methylthiotransferase_CS"/>
</dbReference>
<evidence type="ECO:0000256" key="8">
    <source>
        <dbReference type="ARBA" id="ARBA00033765"/>
    </source>
</evidence>
<keyword evidence="7 12" id="KW-0411">Iron-sulfur</keyword>
<keyword evidence="12" id="KW-0963">Cytoplasm</keyword>
<dbReference type="InterPro" id="IPR002792">
    <property type="entry name" value="TRAM_dom"/>
</dbReference>
<dbReference type="InterPro" id="IPR006638">
    <property type="entry name" value="Elp3/MiaA/NifB-like_rSAM"/>
</dbReference>
<comment type="similarity">
    <text evidence="12">Belongs to the methylthiotransferase family. MiaB subfamily.</text>
</comment>
<protein>
    <recommendedName>
        <fullName evidence="9 12">tRNA-2-methylthio-N(6)-dimethylallyladenosine synthase</fullName>
        <ecNumber evidence="8 12">2.8.4.3</ecNumber>
    </recommendedName>
    <alternativeName>
        <fullName evidence="11 12">(Dimethylallyl)adenosine tRNA methylthiotransferase MiaB</fullName>
    </alternativeName>
    <alternativeName>
        <fullName evidence="10 12">tRNA-i(6)A37 methylthiotransferase</fullName>
    </alternativeName>
</protein>
<dbReference type="InterPro" id="IPR006463">
    <property type="entry name" value="MiaB_methiolase"/>
</dbReference>
<feature type="coiled-coil region" evidence="13">
    <location>
        <begin position="347"/>
        <end position="374"/>
    </location>
</feature>
<dbReference type="Pfam" id="PF01938">
    <property type="entry name" value="TRAM"/>
    <property type="match status" value="1"/>
</dbReference>
<dbReference type="GO" id="GO:0051539">
    <property type="term" value="F:4 iron, 4 sulfur cluster binding"/>
    <property type="evidence" value="ECO:0007669"/>
    <property type="project" value="UniProtKB-UniRule"/>
</dbReference>
<dbReference type="Gene3D" id="3.40.50.12160">
    <property type="entry name" value="Methylthiotransferase, N-terminal domain"/>
    <property type="match status" value="1"/>
</dbReference>
<feature type="binding site" evidence="12">
    <location>
        <position position="161"/>
    </location>
    <ligand>
        <name>[4Fe-4S] cluster</name>
        <dbReference type="ChEBI" id="CHEBI:49883"/>
        <label>2</label>
        <note>4Fe-4S-S-AdoMet</note>
    </ligand>
</feature>
<dbReference type="SFLD" id="SFLDG01082">
    <property type="entry name" value="B12-binding_domain_containing"/>
    <property type="match status" value="1"/>
</dbReference>
<evidence type="ECO:0000256" key="4">
    <source>
        <dbReference type="ARBA" id="ARBA00022691"/>
    </source>
</evidence>
<dbReference type="Pfam" id="PF00919">
    <property type="entry name" value="UPF0004"/>
    <property type="match status" value="1"/>
</dbReference>
<dbReference type="NCBIfam" id="TIGR00089">
    <property type="entry name" value="MiaB/RimO family radical SAM methylthiotransferase"/>
    <property type="match status" value="1"/>
</dbReference>
<feature type="domain" description="TRAM" evidence="14">
    <location>
        <begin position="370"/>
        <end position="432"/>
    </location>
</feature>
<evidence type="ECO:0000259" key="14">
    <source>
        <dbReference type="PROSITE" id="PS50926"/>
    </source>
</evidence>
<sequence>MKFYIETYGCQMNEYDTDILIYEFLKEGYEQTEDIKDADIVIFNTCAVRQSAENRVHGQLGHMKREKENNSFILGVMGCMAQKEAEKLKETHPHIDFVLGTDFLHRVIPAIKYLDKNRKESIVKTENDKPFLEFEDIGRKEPQLQEFVSIMRGCDNFCTYCIVPYVRGRERSRDYSKIVKEIEYLVKNGTVEVTLLGQNVNSYQYKDVDFLKLVKKISKIEGLKRIRFTTSHPKDMTPEILTELMSIPKVCDHYHLPLQAGSNKILSKMNRKYTKEHYKKLVKTIRDNSRFASITTDMIVGFTDETEEDFQETLELAKYSEFDSAFVFKYNPRPKTKGFEMEDNVSDDEKQRRLEKLNKLVKKLAKKRNKMLKNEAVEILVTGKGSKTENQYKGRTESNKIVVFDSEKDLIGKFVNVKIYKISGWTLYGKLI</sequence>
<evidence type="ECO:0000256" key="10">
    <source>
        <dbReference type="ARBA" id="ARBA00080698"/>
    </source>
</evidence>
<keyword evidence="6 12" id="KW-0408">Iron</keyword>
<dbReference type="SFLD" id="SFLDF00273">
    <property type="entry name" value="(dimethylallyl)adenosine_tRNA"/>
    <property type="match status" value="1"/>
</dbReference>
<comment type="cofactor">
    <cofactor evidence="12">
        <name>[4Fe-4S] cluster</name>
        <dbReference type="ChEBI" id="CHEBI:49883"/>
    </cofactor>
    <text evidence="12">Binds 2 [4Fe-4S] clusters. One cluster is coordinated with 3 cysteines and an exchangeable S-adenosyl-L-methionine.</text>
</comment>
<keyword evidence="13" id="KW-0175">Coiled coil</keyword>
<comment type="function">
    <text evidence="1 12">Catalyzes the methylthiolation of N6-(dimethylallyl)adenosine (i(6)A), leading to the formation of 2-methylthio-N6-(dimethylallyl)adenosine (ms(2)i(6)A) at position 37 in tRNAs that read codons beginning with uridine.</text>
</comment>
<keyword evidence="12" id="KW-0819">tRNA processing</keyword>
<keyword evidence="5 12" id="KW-0479">Metal-binding</keyword>
<dbReference type="PROSITE" id="PS01278">
    <property type="entry name" value="MTTASE_RADICAL"/>
    <property type="match status" value="1"/>
</dbReference>
<comment type="catalytic activity">
    <reaction evidence="12">
        <text>N(6)-dimethylallyladenosine(37) in tRNA + (sulfur carrier)-SH + AH2 + 2 S-adenosyl-L-methionine = 2-methylsulfanyl-N(6)-dimethylallyladenosine(37) in tRNA + (sulfur carrier)-H + 5'-deoxyadenosine + L-methionine + A + S-adenosyl-L-homocysteine + 2 H(+)</text>
        <dbReference type="Rhea" id="RHEA:37067"/>
        <dbReference type="Rhea" id="RHEA-COMP:10375"/>
        <dbReference type="Rhea" id="RHEA-COMP:10376"/>
        <dbReference type="Rhea" id="RHEA-COMP:14737"/>
        <dbReference type="Rhea" id="RHEA-COMP:14739"/>
        <dbReference type="ChEBI" id="CHEBI:13193"/>
        <dbReference type="ChEBI" id="CHEBI:15378"/>
        <dbReference type="ChEBI" id="CHEBI:17319"/>
        <dbReference type="ChEBI" id="CHEBI:17499"/>
        <dbReference type="ChEBI" id="CHEBI:29917"/>
        <dbReference type="ChEBI" id="CHEBI:57844"/>
        <dbReference type="ChEBI" id="CHEBI:57856"/>
        <dbReference type="ChEBI" id="CHEBI:59789"/>
        <dbReference type="ChEBI" id="CHEBI:64428"/>
        <dbReference type="ChEBI" id="CHEBI:74415"/>
        <dbReference type="ChEBI" id="CHEBI:74417"/>
        <dbReference type="EC" id="2.8.4.3"/>
    </reaction>
</comment>
<accession>A0A5D0MNP6</accession>
<feature type="binding site" evidence="12">
    <location>
        <position position="79"/>
    </location>
    <ligand>
        <name>[4Fe-4S] cluster</name>
        <dbReference type="ChEBI" id="CHEBI:49883"/>
        <label>1</label>
    </ligand>
</feature>
<evidence type="ECO:0000313" key="18">
    <source>
        <dbReference type="Proteomes" id="UP000324143"/>
    </source>
</evidence>
<evidence type="ECO:0000256" key="6">
    <source>
        <dbReference type="ARBA" id="ARBA00023004"/>
    </source>
</evidence>